<dbReference type="EMBL" id="JAQOWY010000096">
    <property type="protein sequence ID" value="KAK1851459.1"/>
    <property type="molecule type" value="Genomic_DNA"/>
</dbReference>
<keyword evidence="5" id="KW-1185">Reference proteome</keyword>
<dbReference type="Proteomes" id="UP001243330">
    <property type="component" value="Unassembled WGS sequence"/>
</dbReference>
<dbReference type="AlphaFoldDB" id="A0AAD9EH81"/>
<gene>
    <name evidence="4" type="ORF">CCHR01_05942</name>
</gene>
<comment type="similarity">
    <text evidence="1">Belongs to the class-A beta-lactamase family.</text>
</comment>
<evidence type="ECO:0000313" key="5">
    <source>
        <dbReference type="Proteomes" id="UP001243330"/>
    </source>
</evidence>
<dbReference type="SUPFAM" id="SSF56601">
    <property type="entry name" value="beta-lactamase/transpeptidase-like"/>
    <property type="match status" value="1"/>
</dbReference>
<dbReference type="PANTHER" id="PTHR43283">
    <property type="entry name" value="BETA-LACTAMASE-RELATED"/>
    <property type="match status" value="1"/>
</dbReference>
<reference evidence="4" key="1">
    <citation type="submission" date="2023-01" db="EMBL/GenBank/DDBJ databases">
        <title>Colletotrichum chrysophilum M932 genome sequence.</title>
        <authorList>
            <person name="Baroncelli R."/>
        </authorList>
    </citation>
    <scope>NUCLEOTIDE SEQUENCE</scope>
    <source>
        <strain evidence="4">M932</strain>
    </source>
</reference>
<dbReference type="GO" id="GO:0016787">
    <property type="term" value="F:hydrolase activity"/>
    <property type="evidence" value="ECO:0007669"/>
    <property type="project" value="UniProtKB-KW"/>
</dbReference>
<dbReference type="PANTHER" id="PTHR43283:SF17">
    <property type="entry name" value="(LOVD), PUTATIVE (AFU_ORTHOLOGUE AFUA_5G00920)-RELATED"/>
    <property type="match status" value="1"/>
</dbReference>
<evidence type="ECO:0000259" key="3">
    <source>
        <dbReference type="Pfam" id="PF00144"/>
    </source>
</evidence>
<name>A0AAD9EH81_9PEZI</name>
<dbReference type="Gene3D" id="3.40.710.10">
    <property type="entry name" value="DD-peptidase/beta-lactamase superfamily"/>
    <property type="match status" value="1"/>
</dbReference>
<protein>
    <submittedName>
        <fullName evidence="4">Beta-lactamase family protein</fullName>
    </submittedName>
</protein>
<evidence type="ECO:0000313" key="4">
    <source>
        <dbReference type="EMBL" id="KAK1851459.1"/>
    </source>
</evidence>
<organism evidence="4 5">
    <name type="scientific">Colletotrichum chrysophilum</name>
    <dbReference type="NCBI Taxonomy" id="1836956"/>
    <lineage>
        <taxon>Eukaryota</taxon>
        <taxon>Fungi</taxon>
        <taxon>Dikarya</taxon>
        <taxon>Ascomycota</taxon>
        <taxon>Pezizomycotina</taxon>
        <taxon>Sordariomycetes</taxon>
        <taxon>Hypocreomycetidae</taxon>
        <taxon>Glomerellales</taxon>
        <taxon>Glomerellaceae</taxon>
        <taxon>Colletotrichum</taxon>
        <taxon>Colletotrichum gloeosporioides species complex</taxon>
    </lineage>
</organism>
<dbReference type="Pfam" id="PF00144">
    <property type="entry name" value="Beta-lactamase"/>
    <property type="match status" value="1"/>
</dbReference>
<evidence type="ECO:0000256" key="2">
    <source>
        <dbReference type="ARBA" id="ARBA00022801"/>
    </source>
</evidence>
<feature type="domain" description="Beta-lactamase-related" evidence="3">
    <location>
        <begin position="52"/>
        <end position="392"/>
    </location>
</feature>
<sequence>MLVNILLRGNFALGHNYIRFVSWIRHWTTFSPPEPPRMLMTCSVFSRPLSTKMGETLYSKGAGRVKFDTDEVSDEDTTYWAFSWTKLLTTVAALQVVERGQIALDDEVDSLLPELKNPDILSEGAEGDLVLTPAANKITLRHLLTHQSGIVYDGRTPLLMKWRQSRGESALSFSGDVIKAFSTPLVFEPGESWAYGGGLDWAGVIIERLNHMKLGEYMQKNIFDPLGMRNTTFHLNARPEIKAKLMDTAMRTPEGKLVPTAPWYPADAVTDAGGIGIVTSVADHAKVLADLLKDNPTVLKRTSVDAMFTPQFSKTGPQAVGLMNMPFMHENLTGGEKTLGKLSFGIGGLVTLDETPLLPRHTLSWGAMPGMAWFINREKGLAGAFGTQMLPPGDKNVNSLIGEFLEEAMKMAKV</sequence>
<proteinExistence type="inferred from homology"/>
<dbReference type="InterPro" id="IPR012338">
    <property type="entry name" value="Beta-lactam/transpept-like"/>
</dbReference>
<keyword evidence="2" id="KW-0378">Hydrolase</keyword>
<comment type="caution">
    <text evidence="4">The sequence shown here is derived from an EMBL/GenBank/DDBJ whole genome shotgun (WGS) entry which is preliminary data.</text>
</comment>
<dbReference type="InterPro" id="IPR050789">
    <property type="entry name" value="Diverse_Enzym_Activities"/>
</dbReference>
<evidence type="ECO:0000256" key="1">
    <source>
        <dbReference type="ARBA" id="ARBA00009009"/>
    </source>
</evidence>
<accession>A0AAD9EH81</accession>
<dbReference type="InterPro" id="IPR001466">
    <property type="entry name" value="Beta-lactam-related"/>
</dbReference>